<dbReference type="RefSeq" id="XP_068916198.1">
    <property type="nucleotide sequence ID" value="XM_069060097.1"/>
</dbReference>
<dbReference type="AlphaFoldDB" id="A0A8F2IES0"/>
<evidence type="ECO:0000256" key="1">
    <source>
        <dbReference type="ARBA" id="ARBA00004613"/>
    </source>
</evidence>
<dbReference type="PROSITE" id="PS51888">
    <property type="entry name" value="CLIP"/>
    <property type="match status" value="1"/>
</dbReference>
<keyword evidence="4 12" id="KW-0732">Signal</keyword>
<dbReference type="InterPro" id="IPR033116">
    <property type="entry name" value="TRYPSIN_SER"/>
</dbReference>
<dbReference type="GO" id="GO:0005576">
    <property type="term" value="C:extracellular region"/>
    <property type="evidence" value="ECO:0007669"/>
    <property type="project" value="UniProtKB-SubCell"/>
</dbReference>
<comment type="subcellular location">
    <subcellularLocation>
        <location evidence="1 12">Secreted</location>
    </subcellularLocation>
</comment>
<dbReference type="InterPro" id="IPR001314">
    <property type="entry name" value="Peptidase_S1A"/>
</dbReference>
<evidence type="ECO:0000256" key="3">
    <source>
        <dbReference type="ARBA" id="ARBA00022670"/>
    </source>
</evidence>
<dbReference type="InterPro" id="IPR043504">
    <property type="entry name" value="Peptidase_S1_PA_chymotrypsin"/>
</dbReference>
<keyword evidence="5 11" id="KW-0378">Hydrolase</keyword>
<accession>A0A8F2IES0</accession>
<evidence type="ECO:0000256" key="10">
    <source>
        <dbReference type="ARBA" id="ARBA00024195"/>
    </source>
</evidence>
<evidence type="ECO:0000259" key="13">
    <source>
        <dbReference type="PROSITE" id="PS50240"/>
    </source>
</evidence>
<dbReference type="PRINTS" id="PR00722">
    <property type="entry name" value="CHYMOTRYPSIN"/>
</dbReference>
<evidence type="ECO:0000256" key="4">
    <source>
        <dbReference type="ARBA" id="ARBA00022729"/>
    </source>
</evidence>
<protein>
    <recommendedName>
        <fullName evidence="12">CLIP domain-containing serine protease</fullName>
        <ecNumber evidence="11">3.4.21.-</ecNumber>
    </recommendedName>
</protein>
<keyword evidence="6 11" id="KW-0720">Serine protease</keyword>
<dbReference type="SMART" id="SM00680">
    <property type="entry name" value="CLIP"/>
    <property type="match status" value="1"/>
</dbReference>
<dbReference type="InterPro" id="IPR022700">
    <property type="entry name" value="CLIP"/>
</dbReference>
<evidence type="ECO:0000256" key="7">
    <source>
        <dbReference type="ARBA" id="ARBA00023145"/>
    </source>
</evidence>
<dbReference type="EC" id="3.4.21.-" evidence="11"/>
<evidence type="ECO:0000256" key="2">
    <source>
        <dbReference type="ARBA" id="ARBA00022525"/>
    </source>
</evidence>
<evidence type="ECO:0000256" key="5">
    <source>
        <dbReference type="ARBA" id="ARBA00022801"/>
    </source>
</evidence>
<dbReference type="PROSITE" id="PS00134">
    <property type="entry name" value="TRYPSIN_HIS"/>
    <property type="match status" value="1"/>
</dbReference>
<dbReference type="SUPFAM" id="SSF50494">
    <property type="entry name" value="Trypsin-like serine proteases"/>
    <property type="match status" value="1"/>
</dbReference>
<keyword evidence="7" id="KW-0865">Zymogen</keyword>
<dbReference type="GeneID" id="138139692"/>
<dbReference type="PANTHER" id="PTHR24258:SF134">
    <property type="entry name" value="AGAP011908-PA"/>
    <property type="match status" value="1"/>
</dbReference>
<dbReference type="CDD" id="cd00190">
    <property type="entry name" value="Tryp_SPc"/>
    <property type="match status" value="1"/>
</dbReference>
<organism evidence="15">
    <name type="scientific">Tenebrio molitor</name>
    <name type="common">Yellow mealworm beetle</name>
    <dbReference type="NCBI Taxonomy" id="7067"/>
    <lineage>
        <taxon>Eukaryota</taxon>
        <taxon>Metazoa</taxon>
        <taxon>Ecdysozoa</taxon>
        <taxon>Arthropoda</taxon>
        <taxon>Hexapoda</taxon>
        <taxon>Insecta</taxon>
        <taxon>Pterygota</taxon>
        <taxon>Neoptera</taxon>
        <taxon>Endopterygota</taxon>
        <taxon>Coleoptera</taxon>
        <taxon>Polyphaga</taxon>
        <taxon>Cucujiformia</taxon>
        <taxon>Tenebrionidae</taxon>
        <taxon>Tenebrio</taxon>
    </lineage>
</organism>
<dbReference type="FunFam" id="2.40.10.10:FF:000015">
    <property type="entry name" value="Atrial natriuretic peptide-converting enzyme"/>
    <property type="match status" value="1"/>
</dbReference>
<dbReference type="EMBL" id="MW603469">
    <property type="protein sequence ID" value="QWS65026.1"/>
    <property type="molecule type" value="mRNA"/>
</dbReference>
<dbReference type="Gene3D" id="2.40.10.10">
    <property type="entry name" value="Trypsin-like serine proteases"/>
    <property type="match status" value="1"/>
</dbReference>
<proteinExistence type="evidence at transcript level"/>
<dbReference type="Pfam" id="PF12032">
    <property type="entry name" value="CLIP"/>
    <property type="match status" value="1"/>
</dbReference>
<evidence type="ECO:0000256" key="11">
    <source>
        <dbReference type="RuleBase" id="RU363034"/>
    </source>
</evidence>
<keyword evidence="8" id="KW-1015">Disulfide bond</keyword>
<evidence type="ECO:0000256" key="12">
    <source>
        <dbReference type="RuleBase" id="RU366078"/>
    </source>
</evidence>
<dbReference type="FunFam" id="3.30.1640.30:FF:000001">
    <property type="entry name" value="Serine protease 7"/>
    <property type="match status" value="1"/>
</dbReference>
<evidence type="ECO:0000259" key="14">
    <source>
        <dbReference type="PROSITE" id="PS51888"/>
    </source>
</evidence>
<evidence type="ECO:0000313" key="15">
    <source>
        <dbReference type="EMBL" id="QWS65026.1"/>
    </source>
</evidence>
<dbReference type="KEGG" id="tmol:138139692"/>
<feature type="domain" description="Peptidase S1" evidence="13">
    <location>
        <begin position="129"/>
        <end position="375"/>
    </location>
</feature>
<dbReference type="InterPro" id="IPR001254">
    <property type="entry name" value="Trypsin_dom"/>
</dbReference>
<feature type="domain" description="Clip" evidence="14">
    <location>
        <begin position="29"/>
        <end position="82"/>
    </location>
</feature>
<feature type="chain" id="PRO_5034828981" description="CLIP domain-containing serine protease" evidence="12">
    <location>
        <begin position="23"/>
        <end position="375"/>
    </location>
</feature>
<evidence type="ECO:0000256" key="6">
    <source>
        <dbReference type="ARBA" id="ARBA00022825"/>
    </source>
</evidence>
<comment type="domain">
    <text evidence="12">The clip domain consists of 35-55 residues which are 'knitted' together usually by 3 conserved disulfide bonds forming a clip-like compact structure.</text>
</comment>
<dbReference type="PROSITE" id="PS00135">
    <property type="entry name" value="TRYPSIN_SER"/>
    <property type="match status" value="1"/>
</dbReference>
<dbReference type="GO" id="GO:0006508">
    <property type="term" value="P:proteolysis"/>
    <property type="evidence" value="ECO:0007669"/>
    <property type="project" value="UniProtKB-KW"/>
</dbReference>
<reference evidence="15" key="1">
    <citation type="submission" date="2021-02" db="EMBL/GenBank/DDBJ databases">
        <authorList>
            <person name="Oppert B.S."/>
            <person name="Elpidina E."/>
            <person name="Tereshchenkova V."/>
            <person name="Zhiganov N."/>
            <person name="Filippova I."/>
        </authorList>
    </citation>
    <scope>NUCLEOTIDE SEQUENCE</scope>
</reference>
<dbReference type="InterPro" id="IPR009003">
    <property type="entry name" value="Peptidase_S1_PA"/>
</dbReference>
<feature type="signal peptide" evidence="12">
    <location>
        <begin position="1"/>
        <end position="22"/>
    </location>
</feature>
<dbReference type="RefSeq" id="XP_068916197.1">
    <property type="nucleotide sequence ID" value="XM_069060096.1"/>
</dbReference>
<dbReference type="SMART" id="SM00020">
    <property type="entry name" value="Tryp_SPc"/>
    <property type="match status" value="1"/>
</dbReference>
<dbReference type="Pfam" id="PF00089">
    <property type="entry name" value="Trypsin"/>
    <property type="match status" value="1"/>
</dbReference>
<evidence type="ECO:0000256" key="9">
    <source>
        <dbReference type="ARBA" id="ARBA00023180"/>
    </source>
</evidence>
<dbReference type="PANTHER" id="PTHR24258">
    <property type="entry name" value="SERINE PROTEASE-RELATED"/>
    <property type="match status" value="1"/>
</dbReference>
<dbReference type="GO" id="GO:0004252">
    <property type="term" value="F:serine-type endopeptidase activity"/>
    <property type="evidence" value="ECO:0007669"/>
    <property type="project" value="UniProtKB-UniRule"/>
</dbReference>
<dbReference type="PROSITE" id="PS50240">
    <property type="entry name" value="TRYPSIN_DOM"/>
    <property type="match status" value="1"/>
</dbReference>
<evidence type="ECO:0000256" key="8">
    <source>
        <dbReference type="ARBA" id="ARBA00023157"/>
    </source>
</evidence>
<keyword evidence="3 11" id="KW-0645">Protease</keyword>
<dbReference type="InterPro" id="IPR018114">
    <property type="entry name" value="TRYPSIN_HIS"/>
</dbReference>
<dbReference type="InterPro" id="IPR038565">
    <property type="entry name" value="CLIP_sf"/>
</dbReference>
<dbReference type="Gene3D" id="3.30.1640.30">
    <property type="match status" value="1"/>
</dbReference>
<name>A0A8F2IES0_TENMO</name>
<sequence length="375" mass="40886">MTYLSVCVFVFLSFNVLHQTTGQVAEGVPCETPDEIYGICINIYNCTELLNLLETKSDNPRVRTFLRSSTCGFIQSTPMVCCPQSKIPNTPVLITTTQGPQITIPKTNIITTLPRIPQCGFGNTSTTRVVNGVKAKPGEFPWIVALGYKNSKNPNLPKWLCGGSLITDRHILTAGHCVYNRADLYIARLGDLDLYSDDDGTKPETIPLAAAKVHEGYSPINFTNDIAILTLSRIPKKSTAFPICLPIDEPLRSSNFVNANPTVAGWGSLYFNGPSSPTLQQVTLPVVKNDVCKNAYGTRSVIDDRVLCAGYVTGGKDACQGDSGGPLMHRQIVNDAISFHQVGIVSYGRRCAEAGYPGVYTRVTAFLDWIQRNIS</sequence>
<keyword evidence="9" id="KW-0325">Glycoprotein</keyword>
<keyword evidence="2 12" id="KW-0964">Secreted</keyword>
<comment type="similarity">
    <text evidence="10 12">Belongs to the peptidase S1 family. CLIP subfamily.</text>
</comment>